<dbReference type="AlphaFoldDB" id="A0AAV9QID1"/>
<gene>
    <name evidence="2" type="ORF">LTR25_002214</name>
</gene>
<name>A0AAV9QID1_9PEZI</name>
<organism evidence="2 3">
    <name type="scientific">Vermiconidia calcicola</name>
    <dbReference type="NCBI Taxonomy" id="1690605"/>
    <lineage>
        <taxon>Eukaryota</taxon>
        <taxon>Fungi</taxon>
        <taxon>Dikarya</taxon>
        <taxon>Ascomycota</taxon>
        <taxon>Pezizomycotina</taxon>
        <taxon>Dothideomycetes</taxon>
        <taxon>Dothideomycetidae</taxon>
        <taxon>Mycosphaerellales</taxon>
        <taxon>Extremaceae</taxon>
        <taxon>Vermiconidia</taxon>
    </lineage>
</organism>
<accession>A0AAV9QID1</accession>
<protein>
    <submittedName>
        <fullName evidence="2">Uncharacterized protein</fullName>
    </submittedName>
</protein>
<proteinExistence type="predicted"/>
<feature type="region of interest" description="Disordered" evidence="1">
    <location>
        <begin position="1"/>
        <end position="52"/>
    </location>
</feature>
<dbReference type="EMBL" id="JAXLQG010000003">
    <property type="protein sequence ID" value="KAK5542329.1"/>
    <property type="molecule type" value="Genomic_DNA"/>
</dbReference>
<dbReference type="PANTHER" id="PTHR36847:SF1">
    <property type="entry name" value="AMIDOLIGASE ENZYME"/>
    <property type="match status" value="1"/>
</dbReference>
<evidence type="ECO:0000313" key="3">
    <source>
        <dbReference type="Proteomes" id="UP001345827"/>
    </source>
</evidence>
<dbReference type="Pfam" id="PF12224">
    <property type="entry name" value="Amidoligase_2"/>
    <property type="match status" value="1"/>
</dbReference>
<evidence type="ECO:0000256" key="1">
    <source>
        <dbReference type="SAM" id="MobiDB-lite"/>
    </source>
</evidence>
<dbReference type="PANTHER" id="PTHR36847">
    <property type="entry name" value="AMIDOLIGASE ENZYME"/>
    <property type="match status" value="1"/>
</dbReference>
<feature type="region of interest" description="Disordered" evidence="1">
    <location>
        <begin position="334"/>
        <end position="382"/>
    </location>
</feature>
<dbReference type="Proteomes" id="UP001345827">
    <property type="component" value="Unassembled WGS sequence"/>
</dbReference>
<evidence type="ECO:0000313" key="2">
    <source>
        <dbReference type="EMBL" id="KAK5542329.1"/>
    </source>
</evidence>
<sequence length="579" mass="65726">MAASSRANDRDGAPAKDSKRASNEAAEESLCNDEPCTKKLKQKASKSGGDETEGMVRASLFGIELEFVLGFREDTLKTVLSDHNIDADIVKRLTSNEHSSLLSIDPMQPAYDSRHRYPSFALHVPGDDIICNRNLHLGMFANKFSNGKQWLRRYVMEPLLVARKCLRAAKLDSNVTGWISLDRQYPKDPTKAEIQFSKEGKDIMIRRNVVDYTKWTLTNDHTLVGALQGQMIDNLSSKGLPVDQFSRWDSTGVELISPVFELEHKEDGFAQIQQYLAALNGEDVLVMESVWASTHVHIGFNFDKPEDMPMLLLQHLAYILVLHEDLLSKCHPRSRCGAEPPSPQADVGEVGNEQSDFEDFDPDAPSPPRSPSPTEEELDRENEKAVLDWEAQYTGFGNVESNAEYFRQQVLHNVTARNQPRVIRDSIFKDGSSIFDLVKLLQKPDTKDESHRHRGYMYNFANLWTLAKNETPWKPIKPTVEFRQHACTTDVGAIRHWVTLLKAIVRAAERKAASTKQHSGILLDATSTYAEREASKYPSVSWPFESMSGFCVRLVDLDADEGRYWEERYERYKDDRPSK</sequence>
<reference evidence="2 3" key="1">
    <citation type="submission" date="2023-06" db="EMBL/GenBank/DDBJ databases">
        <title>Black Yeasts Isolated from many extreme environments.</title>
        <authorList>
            <person name="Coleine C."/>
            <person name="Stajich J.E."/>
            <person name="Selbmann L."/>
        </authorList>
    </citation>
    <scope>NUCLEOTIDE SEQUENCE [LARGE SCALE GENOMIC DNA]</scope>
    <source>
        <strain evidence="2 3">CCFEE 5887</strain>
    </source>
</reference>
<comment type="caution">
    <text evidence="2">The sequence shown here is derived from an EMBL/GenBank/DDBJ whole genome shotgun (WGS) entry which is preliminary data.</text>
</comment>
<keyword evidence="3" id="KW-1185">Reference proteome</keyword>
<dbReference type="InterPro" id="IPR022025">
    <property type="entry name" value="Amidoligase_2"/>
</dbReference>
<feature type="compositionally biased region" description="Basic and acidic residues" evidence="1">
    <location>
        <begin position="7"/>
        <end position="22"/>
    </location>
</feature>